<feature type="domain" description="Tail spike" evidence="1">
    <location>
        <begin position="104"/>
        <end position="333"/>
    </location>
</feature>
<reference evidence="2 3" key="1">
    <citation type="submission" date="2018-08" db="EMBL/GenBank/DDBJ databases">
        <title>A genome reference for cultivated species of the human gut microbiota.</title>
        <authorList>
            <person name="Zou Y."/>
            <person name="Xue W."/>
            <person name="Luo G."/>
        </authorList>
    </citation>
    <scope>NUCLEOTIDE SEQUENCE [LARGE SCALE GENOMIC DNA]</scope>
    <source>
        <strain evidence="2 3">TF08-11</strain>
    </source>
</reference>
<dbReference type="EMBL" id="QUSK01000013">
    <property type="protein sequence ID" value="RGD76347.1"/>
    <property type="molecule type" value="Genomic_DNA"/>
</dbReference>
<name>A0A3E3E604_9FIRM</name>
<dbReference type="Pfam" id="PF06605">
    <property type="entry name" value="Prophage_tail"/>
    <property type="match status" value="1"/>
</dbReference>
<sequence length="601" mass="66711">MIQIYSPENENYENNGDAVLHPSSCKCHFEVNSEWNLEMVHPLDDRADLIVENAVLKVPSPYGELLYEIKKLDKSEYDIQITAYPFFMKAKKIFIFDKRAVDADCLTALNVVLDGSEFTCESNIKNKNTCYFENMNAVEAINGDVDNSIIKRWGGEIAWINNKVIIDNRLGADNGARAEFGYNLNSVQESIDLSDLCTRIYPKAYNGYMLPDQESVDSPLIDNYPDPYPKVYEYQNIKLAADASNSTSEDDILCGTLDDLYAALREAAVNEFANGVDKPSIQYTVDMVDLSRLDNYKDFKDLLVVQLGDTVHVKHRRLGIETSQRVLSIDYDCILQKIDSMSLGTDVTGYFDQVGAITSTFNKVVDTSTNTLLADKVKGIIDASNAYFKAQKNVAHKQDIRAMLFEDLDPSSETFGAMCLGTQGIQISKKRNEENTDWVWGTAINFESIIADYIITGILSDKSGNFYLNMDTGELVMNDGTFKGDLDTKNSIKIGDKLILANALNNFQGGFEGHIYVGDDDSETNILMRDADDYPMAGNNYRGMFLNAGDVSISLTSENSNKKVFIDAPNGISINGNNGLTGTYTVSESLTVNSGLVTGVK</sequence>
<protein>
    <recommendedName>
        <fullName evidence="1">Tail spike domain-containing protein</fullName>
    </recommendedName>
</protein>
<dbReference type="RefSeq" id="WP_117446285.1">
    <property type="nucleotide sequence ID" value="NZ_QUSK01000013.1"/>
</dbReference>
<evidence type="ECO:0000259" key="1">
    <source>
        <dbReference type="Pfam" id="PF06605"/>
    </source>
</evidence>
<dbReference type="InterPro" id="IPR010572">
    <property type="entry name" value="Tail_dom"/>
</dbReference>
<proteinExistence type="predicted"/>
<evidence type="ECO:0000313" key="2">
    <source>
        <dbReference type="EMBL" id="RGD76347.1"/>
    </source>
</evidence>
<gene>
    <name evidence="2" type="ORF">DXC78_06555</name>
</gene>
<dbReference type="AlphaFoldDB" id="A0A3E3E604"/>
<comment type="caution">
    <text evidence="2">The sequence shown here is derived from an EMBL/GenBank/DDBJ whole genome shotgun (WGS) entry which is preliminary data.</text>
</comment>
<evidence type="ECO:0000313" key="3">
    <source>
        <dbReference type="Proteomes" id="UP000260721"/>
    </source>
</evidence>
<dbReference type="InterPro" id="IPR007119">
    <property type="entry name" value="Phage_tail_spike_N"/>
</dbReference>
<dbReference type="NCBIfam" id="TIGR01665">
    <property type="entry name" value="put_anti_recept"/>
    <property type="match status" value="1"/>
</dbReference>
<dbReference type="Proteomes" id="UP000260721">
    <property type="component" value="Unassembled WGS sequence"/>
</dbReference>
<accession>A0A3E3E604</accession>
<organism evidence="2 3">
    <name type="scientific">Faecalicoccus pleomorphus</name>
    <dbReference type="NCBI Taxonomy" id="1323"/>
    <lineage>
        <taxon>Bacteria</taxon>
        <taxon>Bacillati</taxon>
        <taxon>Bacillota</taxon>
        <taxon>Erysipelotrichia</taxon>
        <taxon>Erysipelotrichales</taxon>
        <taxon>Erysipelotrichaceae</taxon>
        <taxon>Faecalicoccus</taxon>
    </lineage>
</organism>